<feature type="domain" description="ATP-grasp" evidence="2">
    <location>
        <begin position="37"/>
        <end position="300"/>
    </location>
</feature>
<evidence type="ECO:0000256" key="1">
    <source>
        <dbReference type="PROSITE-ProRule" id="PRU00409"/>
    </source>
</evidence>
<dbReference type="GO" id="GO:0005524">
    <property type="term" value="F:ATP binding"/>
    <property type="evidence" value="ECO:0007669"/>
    <property type="project" value="UniProtKB-UniRule"/>
</dbReference>
<dbReference type="GO" id="GO:0046872">
    <property type="term" value="F:metal ion binding"/>
    <property type="evidence" value="ECO:0007669"/>
    <property type="project" value="InterPro"/>
</dbReference>
<comment type="caution">
    <text evidence="3">The sequence shown here is derived from an EMBL/GenBank/DDBJ whole genome shotgun (WGS) entry which is preliminary data.</text>
</comment>
<sequence length="431" mass="48471">MIVSPVNLLGLNARNHLFLSTNKKEGRRIADSKLLTKRILRKNHLATPAILAIFRTPRDIMNFPWETLPNNFVLKPSKGFGGQGVVIVKKKAKWAGEWHLMDGSLITTRDLRFHALEILSGRFSLHNGSDIAFIEERIKIQKIFAKYVWHGVPDIRIVVFNKIPVVAMLRLPTRESQGKSNLHQGAIGVGVGLATGISTYGILNGRFIKFIPETKRKINGLKIPQWDNILTLAVRAQEAVPMLGYFGVDIVLDKERGPMILELNARPGLEIQNANLSPLKKRLERVEGLEVKDAEHGVRIAKALFAERFADRVMAEEGIKTIKVWENVKIVTGDKKKVEVKAKVDTGAWKTSLDKDLAEKLGILKASNVLWTKTYKSSLGEEKRQVINLTFFLAGRKIETIANIASRKNLRTPLIIGRRDLDGFLIKPERN</sequence>
<dbReference type="GO" id="GO:0018169">
    <property type="term" value="F:ribosomal S6-glutamic acid ligase activity"/>
    <property type="evidence" value="ECO:0007669"/>
    <property type="project" value="TreeGrafter"/>
</dbReference>
<dbReference type="Gene3D" id="3.30.470.20">
    <property type="entry name" value="ATP-grasp fold, B domain"/>
    <property type="match status" value="2"/>
</dbReference>
<dbReference type="GO" id="GO:0005737">
    <property type="term" value="C:cytoplasm"/>
    <property type="evidence" value="ECO:0007669"/>
    <property type="project" value="TreeGrafter"/>
</dbReference>
<proteinExistence type="predicted"/>
<dbReference type="InterPro" id="IPR011761">
    <property type="entry name" value="ATP-grasp"/>
</dbReference>
<name>A0A2M7TNY1_9BACT</name>
<dbReference type="Pfam" id="PF14397">
    <property type="entry name" value="ATPgrasp_ST"/>
    <property type="match status" value="1"/>
</dbReference>
<dbReference type="SUPFAM" id="SSF50630">
    <property type="entry name" value="Acid proteases"/>
    <property type="match status" value="1"/>
</dbReference>
<evidence type="ECO:0000259" key="2">
    <source>
        <dbReference type="PROSITE" id="PS50975"/>
    </source>
</evidence>
<dbReference type="InterPro" id="IPR039523">
    <property type="entry name" value="RimK-rel_E_lig_ATP-grasp"/>
</dbReference>
<organism evidence="3 4">
    <name type="scientific">Candidatus Woesebacteria bacterium CG_4_10_14_0_2_um_filter_39_14</name>
    <dbReference type="NCBI Taxonomy" id="1975054"/>
    <lineage>
        <taxon>Bacteria</taxon>
        <taxon>Candidatus Woeseibacteriota</taxon>
    </lineage>
</organism>
<dbReference type="Proteomes" id="UP000229753">
    <property type="component" value="Unassembled WGS sequence"/>
</dbReference>
<protein>
    <recommendedName>
        <fullName evidence="2">ATP-grasp domain-containing protein</fullName>
    </recommendedName>
</protein>
<gene>
    <name evidence="3" type="ORF">COY29_00775</name>
</gene>
<dbReference type="PANTHER" id="PTHR21621:SF0">
    <property type="entry name" value="BETA-CITRYLGLUTAMATE SYNTHASE B-RELATED"/>
    <property type="match status" value="1"/>
</dbReference>
<accession>A0A2M7TNY1</accession>
<dbReference type="AlphaFoldDB" id="A0A2M7TNY1"/>
<dbReference type="InterPro" id="IPR021109">
    <property type="entry name" value="Peptidase_aspartic_dom_sf"/>
</dbReference>
<evidence type="ECO:0000313" key="3">
    <source>
        <dbReference type="EMBL" id="PIZ49921.1"/>
    </source>
</evidence>
<keyword evidence="1" id="KW-0547">Nucleotide-binding</keyword>
<dbReference type="PROSITE" id="PS50975">
    <property type="entry name" value="ATP_GRASP"/>
    <property type="match status" value="1"/>
</dbReference>
<dbReference type="SUPFAM" id="SSF56059">
    <property type="entry name" value="Glutathione synthetase ATP-binding domain-like"/>
    <property type="match status" value="1"/>
</dbReference>
<reference evidence="4" key="1">
    <citation type="submission" date="2017-09" db="EMBL/GenBank/DDBJ databases">
        <title>Depth-based differentiation of microbial function through sediment-hosted aquifers and enrichment of novel symbionts in the deep terrestrial subsurface.</title>
        <authorList>
            <person name="Probst A.J."/>
            <person name="Ladd B."/>
            <person name="Jarett J.K."/>
            <person name="Geller-Mcgrath D.E."/>
            <person name="Sieber C.M.K."/>
            <person name="Emerson J.B."/>
            <person name="Anantharaman K."/>
            <person name="Thomas B.C."/>
            <person name="Malmstrom R."/>
            <person name="Stieglmeier M."/>
            <person name="Klingl A."/>
            <person name="Woyke T."/>
            <person name="Ryan C.M."/>
            <person name="Banfield J.F."/>
        </authorList>
    </citation>
    <scope>NUCLEOTIDE SEQUENCE [LARGE SCALE GENOMIC DNA]</scope>
</reference>
<keyword evidence="1" id="KW-0067">ATP-binding</keyword>
<dbReference type="PANTHER" id="PTHR21621">
    <property type="entry name" value="RIBOSOMAL PROTEIN S6 MODIFICATION PROTEIN"/>
    <property type="match status" value="1"/>
</dbReference>
<evidence type="ECO:0000313" key="4">
    <source>
        <dbReference type="Proteomes" id="UP000229753"/>
    </source>
</evidence>
<dbReference type="GO" id="GO:0009432">
    <property type="term" value="P:SOS response"/>
    <property type="evidence" value="ECO:0007669"/>
    <property type="project" value="TreeGrafter"/>
</dbReference>
<dbReference type="EMBL" id="PFNO01000027">
    <property type="protein sequence ID" value="PIZ49921.1"/>
    <property type="molecule type" value="Genomic_DNA"/>
</dbReference>
<dbReference type="Gene3D" id="2.40.70.10">
    <property type="entry name" value="Acid Proteases"/>
    <property type="match status" value="1"/>
</dbReference>